<dbReference type="OrthoDB" id="195089at2759"/>
<dbReference type="Proteomes" id="UP000541444">
    <property type="component" value="Unassembled WGS sequence"/>
</dbReference>
<evidence type="ECO:0000259" key="1">
    <source>
        <dbReference type="Pfam" id="PF14676"/>
    </source>
</evidence>
<dbReference type="InterPro" id="IPR029315">
    <property type="entry name" value="FANCI_S2"/>
</dbReference>
<dbReference type="Pfam" id="PF14676">
    <property type="entry name" value="FANCI_S2"/>
    <property type="match status" value="1"/>
</dbReference>
<dbReference type="PANTHER" id="PTHR21818">
    <property type="entry name" value="BC025462 PROTEIN"/>
    <property type="match status" value="1"/>
</dbReference>
<evidence type="ECO:0000313" key="2">
    <source>
        <dbReference type="EMBL" id="KAF6165440.1"/>
    </source>
</evidence>
<protein>
    <recommendedName>
        <fullName evidence="1">FANCI solenoid 2 domain-containing protein</fullName>
    </recommendedName>
</protein>
<dbReference type="PANTHER" id="PTHR21818:SF0">
    <property type="entry name" value="FANCONI ANEMIA GROUP I PROTEIN"/>
    <property type="match status" value="1"/>
</dbReference>
<dbReference type="InterPro" id="IPR026171">
    <property type="entry name" value="FANCI"/>
</dbReference>
<proteinExistence type="predicted"/>
<sequence>MLAKLTIFIIAKANIFPSKCCKWLPETLKVECLETAKRVEKAVMRAINESNCGREHIVPSIVQLGFLLLESAEEDNIKEGGYSDGLMGIEELGIEILKILFDVHDMARNEVPIV</sequence>
<gene>
    <name evidence="2" type="ORF">GIB67_017922</name>
</gene>
<keyword evidence="3" id="KW-1185">Reference proteome</keyword>
<reference evidence="2 3" key="1">
    <citation type="journal article" date="2020" name="IScience">
        <title>Genome Sequencing of the Endangered Kingdonia uniflora (Circaeasteraceae, Ranunculales) Reveals Potential Mechanisms of Evolutionary Specialization.</title>
        <authorList>
            <person name="Sun Y."/>
            <person name="Deng T."/>
            <person name="Zhang A."/>
            <person name="Moore M.J."/>
            <person name="Landis J.B."/>
            <person name="Lin N."/>
            <person name="Zhang H."/>
            <person name="Zhang X."/>
            <person name="Huang J."/>
            <person name="Zhang X."/>
            <person name="Sun H."/>
            <person name="Wang H."/>
        </authorList>
    </citation>
    <scope>NUCLEOTIDE SEQUENCE [LARGE SCALE GENOMIC DNA]</scope>
    <source>
        <strain evidence="2">TB1705</strain>
        <tissue evidence="2">Leaf</tissue>
    </source>
</reference>
<organism evidence="2 3">
    <name type="scientific">Kingdonia uniflora</name>
    <dbReference type="NCBI Taxonomy" id="39325"/>
    <lineage>
        <taxon>Eukaryota</taxon>
        <taxon>Viridiplantae</taxon>
        <taxon>Streptophyta</taxon>
        <taxon>Embryophyta</taxon>
        <taxon>Tracheophyta</taxon>
        <taxon>Spermatophyta</taxon>
        <taxon>Magnoliopsida</taxon>
        <taxon>Ranunculales</taxon>
        <taxon>Circaeasteraceae</taxon>
        <taxon>Kingdonia</taxon>
    </lineage>
</organism>
<dbReference type="GO" id="GO:0006281">
    <property type="term" value="P:DNA repair"/>
    <property type="evidence" value="ECO:0007669"/>
    <property type="project" value="InterPro"/>
</dbReference>
<comment type="caution">
    <text evidence="2">The sequence shown here is derived from an EMBL/GenBank/DDBJ whole genome shotgun (WGS) entry which is preliminary data.</text>
</comment>
<evidence type="ECO:0000313" key="3">
    <source>
        <dbReference type="Proteomes" id="UP000541444"/>
    </source>
</evidence>
<accession>A0A7J7NEL8</accession>
<name>A0A7J7NEL8_9MAGN</name>
<dbReference type="EMBL" id="JACGCM010000853">
    <property type="protein sequence ID" value="KAF6165440.1"/>
    <property type="molecule type" value="Genomic_DNA"/>
</dbReference>
<dbReference type="GO" id="GO:0070182">
    <property type="term" value="F:DNA polymerase binding"/>
    <property type="evidence" value="ECO:0007669"/>
    <property type="project" value="TreeGrafter"/>
</dbReference>
<feature type="domain" description="FANCI solenoid 2" evidence="1">
    <location>
        <begin position="57"/>
        <end position="111"/>
    </location>
</feature>
<dbReference type="AlphaFoldDB" id="A0A7J7NEL8"/>